<reference evidence="2" key="1">
    <citation type="submission" date="2020-05" db="UniProtKB">
        <authorList>
            <consortium name="EnsemblMetazoa"/>
        </authorList>
    </citation>
    <scope>IDENTIFICATION</scope>
    <source>
        <strain evidence="2">Aabys</strain>
    </source>
</reference>
<feature type="transmembrane region" description="Helical" evidence="1">
    <location>
        <begin position="116"/>
        <end position="134"/>
    </location>
</feature>
<evidence type="ECO:0000313" key="3">
    <source>
        <dbReference type="Proteomes" id="UP001652621"/>
    </source>
</evidence>
<keyword evidence="1" id="KW-0472">Membrane</keyword>
<keyword evidence="1" id="KW-0812">Transmembrane</keyword>
<dbReference type="VEuPathDB" id="VectorBase:MDOMA2_010607"/>
<dbReference type="VEuPathDB" id="VectorBase:MDOA006737"/>
<keyword evidence="3" id="KW-1185">Reference proteome</keyword>
<accession>A0A1I8MN92</accession>
<organism evidence="2">
    <name type="scientific">Musca domestica</name>
    <name type="common">House fly</name>
    <dbReference type="NCBI Taxonomy" id="7370"/>
    <lineage>
        <taxon>Eukaryota</taxon>
        <taxon>Metazoa</taxon>
        <taxon>Ecdysozoa</taxon>
        <taxon>Arthropoda</taxon>
        <taxon>Hexapoda</taxon>
        <taxon>Insecta</taxon>
        <taxon>Pterygota</taxon>
        <taxon>Neoptera</taxon>
        <taxon>Endopterygota</taxon>
        <taxon>Diptera</taxon>
        <taxon>Brachycera</taxon>
        <taxon>Muscomorpha</taxon>
        <taxon>Muscoidea</taxon>
        <taxon>Muscidae</taxon>
        <taxon>Musca</taxon>
    </lineage>
</organism>
<dbReference type="OrthoDB" id="7407406at2759"/>
<proteinExistence type="predicted"/>
<sequence length="217" mass="24833">MSAFLKITKQLPSATKCLSRRIDLINLQQIRNVSSLPRSATSQAKEQQYMKNDRVPPNYSLIYRTAMENYIAWSMHVSSLTAAVIGGAAIYQYASKTPLMDPQLVETTLVMHTEDIYVFALGFLAINAVLRLVVSKLPLRIYKNNEGKYLAVYHSQFPGGITHHHFDQGDVREVTYFFSPWNGSTYKLGKKTSLVLENYFKTPWEFQQMLTPPKKEE</sequence>
<protein>
    <submittedName>
        <fullName evidence="4">Uncharacterized protein LOC101889799</fullName>
    </submittedName>
</protein>
<feature type="transmembrane region" description="Helical" evidence="1">
    <location>
        <begin position="70"/>
        <end position="94"/>
    </location>
</feature>
<evidence type="ECO:0000256" key="1">
    <source>
        <dbReference type="SAM" id="Phobius"/>
    </source>
</evidence>
<dbReference type="Proteomes" id="UP001652621">
    <property type="component" value="Unplaced"/>
</dbReference>
<keyword evidence="1" id="KW-1133">Transmembrane helix</keyword>
<evidence type="ECO:0000313" key="4">
    <source>
        <dbReference type="RefSeq" id="XP_005179352.1"/>
    </source>
</evidence>
<dbReference type="KEGG" id="mde:101889799"/>
<dbReference type="GeneID" id="101889799"/>
<dbReference type="AlphaFoldDB" id="A0A1I8MN92"/>
<evidence type="ECO:0000313" key="2">
    <source>
        <dbReference type="EnsemblMetazoa" id="MDOA006737-PA"/>
    </source>
</evidence>
<dbReference type="STRING" id="7370.A0A1I8MN92"/>
<reference evidence="4" key="2">
    <citation type="submission" date="2025-04" db="UniProtKB">
        <authorList>
            <consortium name="RefSeq"/>
        </authorList>
    </citation>
    <scope>IDENTIFICATION</scope>
    <source>
        <strain evidence="4">Aabys</strain>
    </source>
</reference>
<dbReference type="EnsemblMetazoa" id="MDOA006737-RA">
    <property type="protein sequence ID" value="MDOA006737-PA"/>
    <property type="gene ID" value="MDOA006737"/>
</dbReference>
<dbReference type="eggNOG" id="KOG0127">
    <property type="taxonomic scope" value="Eukaryota"/>
</dbReference>
<name>A0A1I8MN92_MUSDO</name>
<gene>
    <name evidence="2" type="primary">101889799</name>
    <name evidence="4" type="synonym">LOC101889799</name>
</gene>
<dbReference type="RefSeq" id="XP_005179352.1">
    <property type="nucleotide sequence ID" value="XM_005179295.3"/>
</dbReference>